<comment type="catalytic activity">
    <reaction evidence="3">
        <text>dTTP + H2O = dTMP + diphosphate + H(+)</text>
        <dbReference type="Rhea" id="RHEA:28534"/>
        <dbReference type="ChEBI" id="CHEBI:15377"/>
        <dbReference type="ChEBI" id="CHEBI:15378"/>
        <dbReference type="ChEBI" id="CHEBI:33019"/>
        <dbReference type="ChEBI" id="CHEBI:37568"/>
        <dbReference type="ChEBI" id="CHEBI:63528"/>
        <dbReference type="EC" id="3.6.1.9"/>
    </reaction>
</comment>
<dbReference type="PANTHER" id="PTHR43213:SF5">
    <property type="entry name" value="BIFUNCTIONAL DTTP_UTP PYROPHOSPHATASE_METHYLTRANSFERASE PROTEIN-RELATED"/>
    <property type="match status" value="1"/>
</dbReference>
<feature type="site" description="Important for substrate specificity" evidence="3">
    <location>
        <position position="217"/>
    </location>
</feature>
<dbReference type="Gene3D" id="3.90.950.10">
    <property type="match status" value="1"/>
</dbReference>
<dbReference type="PANTHER" id="PTHR43213">
    <property type="entry name" value="BIFUNCTIONAL DTTP/UTP PYROPHOSPHATASE/METHYLTRANSFERASE PROTEIN-RELATED"/>
    <property type="match status" value="1"/>
</dbReference>
<dbReference type="HAMAP" id="MF_00528">
    <property type="entry name" value="Maf"/>
    <property type="match status" value="1"/>
</dbReference>
<dbReference type="Pfam" id="PF02545">
    <property type="entry name" value="Maf"/>
    <property type="match status" value="2"/>
</dbReference>
<comment type="function">
    <text evidence="3">Nucleoside triphosphate pyrophosphatase that hydrolyzes dTTP and UTP. May have a dual role in cell division arrest and in preventing the incorporation of modified nucleotides into cellular nucleic acids.</text>
</comment>
<dbReference type="EC" id="3.6.1.9" evidence="3"/>
<dbReference type="InterPro" id="IPR029001">
    <property type="entry name" value="ITPase-like_fam"/>
</dbReference>
<comment type="similarity">
    <text evidence="3">Belongs to the Maf family. YhdE subfamily.</text>
</comment>
<evidence type="ECO:0000256" key="3">
    <source>
        <dbReference type="HAMAP-Rule" id="MF_00528"/>
    </source>
</evidence>
<evidence type="ECO:0000313" key="5">
    <source>
        <dbReference type="Proteomes" id="UP000604730"/>
    </source>
</evidence>
<sequence>MTKYILASASPRRVEILGKLGFEFTTEVSEAEEKLKNDFNKLHPKEKVEELSFIKAADVAESLILTKETEEGDAYIVIGADTVVSVDGEILEKPRDKADAGRMIELIQGRSHEVYTGVTLIYIPKEVLENRGVKEGNKYLELFKILENQMKEADNDNNEEATEFGNIIKTMLSENKLIVRTFSEKTEVSVYPMNEAEVEGYISTLEPYDKAGGYAIQGRFQAYIEKINGDYSTVVGLPAGRLYHEIKEVYKCTTSLQKTI</sequence>
<dbReference type="CDD" id="cd00555">
    <property type="entry name" value="Maf"/>
    <property type="match status" value="1"/>
</dbReference>
<dbReference type="RefSeq" id="WP_208429645.1">
    <property type="nucleotide sequence ID" value="NZ_JAEPRJ010000001.1"/>
</dbReference>
<reference evidence="4 5" key="1">
    <citation type="submission" date="2021-01" db="EMBL/GenBank/DDBJ databases">
        <title>Isolation and description of Catonella massiliensis sp. nov., a novel Catonella species, isolated from a stable periodontitis subject.</title>
        <authorList>
            <person name="Antezack A."/>
            <person name="Boxberger M."/>
            <person name="La Scola B."/>
            <person name="Monnet-Corti V."/>
        </authorList>
    </citation>
    <scope>NUCLEOTIDE SEQUENCE [LARGE SCALE GENOMIC DNA]</scope>
    <source>
        <strain evidence="4 5">Marseille-Q4567</strain>
    </source>
</reference>
<dbReference type="SUPFAM" id="SSF52972">
    <property type="entry name" value="ITPase-like"/>
    <property type="match status" value="2"/>
</dbReference>
<protein>
    <recommendedName>
        <fullName evidence="3">dTTP/UTP pyrophosphatase</fullName>
        <shortName evidence="3">dTTPase/UTPase</shortName>
        <ecNumber evidence="3">3.6.1.9</ecNumber>
    </recommendedName>
    <alternativeName>
        <fullName evidence="3">Nucleoside triphosphate pyrophosphatase</fullName>
    </alternativeName>
    <alternativeName>
        <fullName evidence="3">Nucleotide pyrophosphatase</fullName>
        <shortName evidence="3">Nucleotide PPase</shortName>
    </alternativeName>
</protein>
<dbReference type="Proteomes" id="UP000604730">
    <property type="component" value="Unassembled WGS sequence"/>
</dbReference>
<dbReference type="EMBL" id="JAEPRJ010000001">
    <property type="protein sequence ID" value="MBK5898213.1"/>
    <property type="molecule type" value="Genomic_DNA"/>
</dbReference>
<comment type="cofactor">
    <cofactor evidence="1 3">
        <name>a divalent metal cation</name>
        <dbReference type="ChEBI" id="CHEBI:60240"/>
    </cofactor>
</comment>
<organism evidence="4 5">
    <name type="scientific">Catonella massiliensis</name>
    <dbReference type="NCBI Taxonomy" id="2799636"/>
    <lineage>
        <taxon>Bacteria</taxon>
        <taxon>Bacillati</taxon>
        <taxon>Bacillota</taxon>
        <taxon>Clostridia</taxon>
        <taxon>Lachnospirales</taxon>
        <taxon>Lachnospiraceae</taxon>
        <taxon>Catonella</taxon>
    </lineage>
</organism>
<keyword evidence="2 3" id="KW-0378">Hydrolase</keyword>
<feature type="site" description="Important for substrate specificity" evidence="3">
    <location>
        <position position="82"/>
    </location>
</feature>
<keyword evidence="3" id="KW-0963">Cytoplasm</keyword>
<evidence type="ECO:0000313" key="4">
    <source>
        <dbReference type="EMBL" id="MBK5898213.1"/>
    </source>
</evidence>
<keyword evidence="5" id="KW-1185">Reference proteome</keyword>
<feature type="site" description="Important for substrate specificity" evidence="3">
    <location>
        <position position="12"/>
    </location>
</feature>
<comment type="caution">
    <text evidence="4">The sequence shown here is derived from an EMBL/GenBank/DDBJ whole genome shotgun (WGS) entry which is preliminary data.</text>
</comment>
<proteinExistence type="inferred from homology"/>
<feature type="active site" description="Proton acceptor" evidence="3">
    <location>
        <position position="81"/>
    </location>
</feature>
<gene>
    <name evidence="4" type="ORF">JJN12_10560</name>
</gene>
<evidence type="ECO:0000256" key="1">
    <source>
        <dbReference type="ARBA" id="ARBA00001968"/>
    </source>
</evidence>
<accession>A0ABS1J234</accession>
<name>A0ABS1J234_9FIRM</name>
<comment type="subcellular location">
    <subcellularLocation>
        <location evidence="3">Cytoplasm</location>
    </subcellularLocation>
</comment>
<comment type="catalytic activity">
    <reaction evidence="3">
        <text>UTP + H2O = UMP + diphosphate + H(+)</text>
        <dbReference type="Rhea" id="RHEA:29395"/>
        <dbReference type="ChEBI" id="CHEBI:15377"/>
        <dbReference type="ChEBI" id="CHEBI:15378"/>
        <dbReference type="ChEBI" id="CHEBI:33019"/>
        <dbReference type="ChEBI" id="CHEBI:46398"/>
        <dbReference type="ChEBI" id="CHEBI:57865"/>
        <dbReference type="EC" id="3.6.1.9"/>
    </reaction>
</comment>
<keyword evidence="3" id="KW-0546">Nucleotide metabolism</keyword>
<comment type="caution">
    <text evidence="3">Lacks conserved residue(s) required for the propagation of feature annotation.</text>
</comment>
<evidence type="ECO:0000256" key="2">
    <source>
        <dbReference type="ARBA" id="ARBA00022801"/>
    </source>
</evidence>
<dbReference type="InterPro" id="IPR003697">
    <property type="entry name" value="Maf-like"/>
</dbReference>